<accession>A0A9E8A9K6</accession>
<evidence type="ECO:0000256" key="20">
    <source>
        <dbReference type="ARBA" id="ARBA00046037"/>
    </source>
</evidence>
<dbReference type="PROSITE" id="PS50525">
    <property type="entry name" value="RDRP_SSRNA_NEG_SEG"/>
    <property type="match status" value="1"/>
</dbReference>
<evidence type="ECO:0000256" key="3">
    <source>
        <dbReference type="ARBA" id="ARBA00004136"/>
    </source>
</evidence>
<keyword evidence="10" id="KW-0378">Hydrolase</keyword>
<evidence type="ECO:0000259" key="22">
    <source>
        <dbReference type="PROSITE" id="PS50525"/>
    </source>
</evidence>
<keyword evidence="12" id="KW-0460">Magnesium</keyword>
<evidence type="ECO:0000256" key="14">
    <source>
        <dbReference type="ARBA" id="ARBA00023184"/>
    </source>
</evidence>
<comment type="function">
    <text evidence="20">RNA-dependent RNA polymerase, which is responsible for the replication and transcription of the viral RNA genome using antigenomic RNA as an intermediate. During transcription, synthesizes subgenomic RNAs and assures their capping by a cap-snatching mechanism, which involves the endonuclease activity cleaving the host capped pre-mRNAs. These short capped RNAs are then used as primers for viral transcription. The 3'-end of subgenomic mRNAs molecules are not polyadenylated. During replication, the polymerase binds the 5' and 3' vRNA extremities at distinct sites. In turn, significant conformational changes occur in the polymerase and in vRNA to initiate active RNA synthesis. As a consequence of the use of the same enzyme for both transcription and replication, these mechanisms need to be well coordinated.</text>
</comment>
<evidence type="ECO:0000256" key="16">
    <source>
        <dbReference type="ARBA" id="ARBA00030285"/>
    </source>
</evidence>
<dbReference type="Pfam" id="PF15518">
    <property type="entry name" value="L_protein_N"/>
    <property type="match status" value="1"/>
</dbReference>
<evidence type="ECO:0000256" key="8">
    <source>
        <dbReference type="ARBA" id="ARBA00022679"/>
    </source>
</evidence>
<keyword evidence="11" id="KW-1040">Host Golgi apparatus</keyword>
<dbReference type="EMBL" id="ON746498">
    <property type="protein sequence ID" value="UYL95524.1"/>
    <property type="molecule type" value="Genomic_RNA"/>
</dbReference>
<evidence type="ECO:0000256" key="11">
    <source>
        <dbReference type="ARBA" id="ARBA00022812"/>
    </source>
</evidence>
<proteinExistence type="inferred from homology"/>
<evidence type="ECO:0000256" key="13">
    <source>
        <dbReference type="ARBA" id="ARBA00022844"/>
    </source>
</evidence>
<evidence type="ECO:0000256" key="2">
    <source>
        <dbReference type="ARBA" id="ARBA00001946"/>
    </source>
</evidence>
<organism evidence="23">
    <name type="scientific">Yanbian Phenu tick virus 1</name>
    <dbReference type="NCBI Taxonomy" id="2972300"/>
    <lineage>
        <taxon>Viruses</taxon>
        <taxon>Riboviria</taxon>
        <taxon>Orthornavirae</taxon>
        <taxon>Negarnaviricota</taxon>
        <taxon>Polyploviricotina</taxon>
        <taxon>Bunyaviricetes</taxon>
        <taxon>Hareavirales</taxon>
        <taxon>Phenuiviridae</taxon>
    </lineage>
</organism>
<evidence type="ECO:0000256" key="6">
    <source>
        <dbReference type="ARBA" id="ARBA00012494"/>
    </source>
</evidence>
<dbReference type="InterPro" id="IPR007099">
    <property type="entry name" value="RNA-dir_pol_NSvirus"/>
</dbReference>
<evidence type="ECO:0000256" key="10">
    <source>
        <dbReference type="ARBA" id="ARBA00022801"/>
    </source>
</evidence>
<feature type="region of interest" description="Disordered" evidence="21">
    <location>
        <begin position="468"/>
        <end position="500"/>
    </location>
</feature>
<dbReference type="GO" id="GO:0039694">
    <property type="term" value="P:viral RNA genome replication"/>
    <property type="evidence" value="ECO:0007669"/>
    <property type="project" value="InterPro"/>
</dbReference>
<keyword evidence="9" id="KW-0479">Metal-binding</keyword>
<dbReference type="EC" id="2.7.7.48" evidence="6"/>
<comment type="similarity">
    <text evidence="19">Belongs to the Bunyavirales RNA polymerase family.</text>
</comment>
<feature type="compositionally biased region" description="Polar residues" evidence="21">
    <location>
        <begin position="1025"/>
        <end position="1036"/>
    </location>
</feature>
<evidence type="ECO:0000256" key="15">
    <source>
        <dbReference type="ARBA" id="ARBA00023211"/>
    </source>
</evidence>
<comment type="subcellular location">
    <subcellularLocation>
        <location evidence="3">Host Golgi apparatus</location>
    </subcellularLocation>
    <subcellularLocation>
        <location evidence="5">Host endoplasmic reticulum-Golgi intermediate compartment</location>
    </subcellularLocation>
    <subcellularLocation>
        <location evidence="4">Virion</location>
    </subcellularLocation>
</comment>
<feature type="region of interest" description="Disordered" evidence="21">
    <location>
        <begin position="1016"/>
        <end position="1036"/>
    </location>
</feature>
<dbReference type="GO" id="GO:0016787">
    <property type="term" value="F:hydrolase activity"/>
    <property type="evidence" value="ECO:0007669"/>
    <property type="project" value="UniProtKB-KW"/>
</dbReference>
<keyword evidence="15" id="KW-0464">Manganese</keyword>
<evidence type="ECO:0000256" key="7">
    <source>
        <dbReference type="ARBA" id="ARBA00018602"/>
    </source>
</evidence>
<dbReference type="InterPro" id="IPR007322">
    <property type="entry name" value="RNA_pol_bunyavir"/>
</dbReference>
<comment type="cofactor">
    <cofactor evidence="2">
        <name>Mg(2+)</name>
        <dbReference type="ChEBI" id="CHEBI:18420"/>
    </cofactor>
</comment>
<evidence type="ECO:0000256" key="5">
    <source>
        <dbReference type="ARBA" id="ARBA00004452"/>
    </source>
</evidence>
<evidence type="ECO:0000256" key="19">
    <source>
        <dbReference type="ARBA" id="ARBA00034123"/>
    </source>
</evidence>
<evidence type="ECO:0000256" key="4">
    <source>
        <dbReference type="ARBA" id="ARBA00004328"/>
    </source>
</evidence>
<feature type="domain" description="RdRp catalytic" evidence="22">
    <location>
        <begin position="1021"/>
        <end position="1231"/>
    </location>
</feature>
<dbReference type="GO" id="GO:0006351">
    <property type="term" value="P:DNA-templated transcription"/>
    <property type="evidence" value="ECO:0007669"/>
    <property type="project" value="InterPro"/>
</dbReference>
<sequence>MKSKMTHTSRLEAMTDLLLTEDSLLTPGLHSPLFEVFEPERWEALPRVETSIEGVHDLILEFPDIEEWRGTSRISAASIVDQTWAQMKMANVRHDYTAGYLSRNLDRPLRSFFTPLHDHNDDLTPDVIQEKNGVIMVHEFATTKIPDLERTKEIFRQKHLRYDAALSARAEREGKSVIFTVTVVGPRQVVSSLPLTEDDVTELCLRLLIGLQVEFALVSQGVITSPAVKEENDRIQAARVAFSQIQHDWDRLDKEFPSCSRKVYEASSEKPNMKYITEQLKSASLKARQKLRKEHFLGEGHPNSVNARLNLNQQECVQDIRTYLNLNEPPDPQLLNNSKSVIPIPWWVLKRGSGSNSLPIPTQENPSGIPDIGDSNEDTFQCWRSAWEYARENPEFMVEESMDAELTRAMRSTNSEEIELSEDQKKHAEAVRLKTAGALQPPKDGVKSKYRRVQYKVTKAQALELAKRGVEGKQHKDVPEVKAHRLKSKKPMSYHTDTRDLDRLLGRSQRVFSETQDPSGPSYDEENLPDLASQAYKLHGQGVGDPWKKFLKDYLGCHLGKWSSFVSDLATELAISLRQHCKPGQMLLKKLRHFDVYVLIKPTNSGASLYYSLLTLKSSLCSDPLSGGTAFKQDFENHHARWTEFNSVSSSKLINLVKCKSTLFTLLSYWMEFHGLRFWEQDLKEPSSEMLEVWKMMAVCLMVTLEDKSKAEEIITVSRFVFMEGLVAQPALPKPHKVLSKLPVALRSRLQVWLVMRVLEAMRRISHRPFDLSSEDQRPKWSGMFNMFTTTDIQEPMQMISLFYIGYLKNKDESPQGNSSAALYDKVMEYESRRPQSDENLGLGDPTLDSALFHEFSKSFLGYSIDLSKVRLKKMWGDNVEELIMNDILESLGGYTLEELGTLKASATYNQSMYKYDDKRSYHRQKVVEFTSKKSEKYTHVHEMVKECLEELEKNGCLHIDLFKKPQHGGLREIYVLGPSERVVQLCLELIARAICRRFPSETMMTPANKFKLPQQHNKNARKSCGSNFTTTSTSDDASKWNQGHYVSKFAMMLCRFTDPVLHPFIMRACALFTKKVIKIDDQLLKTFVKHDEAIFSSDHVKKMHAAFKGSLKDAEYIHVKPGMTYLRTSTGMLQGILHYASSLLHTVLQELMKETIEGRLKRHMTILKTTNLKPYVTVMQSSDDSCIMISFPINSEPVNVCQGYILCWEAFEIKKQLGILLGIYPSEKCTTNTPWVTEFNSEFFFMSDLIRPLFRWVAAVNTLSEHETLAGRQEEMASNLSNILGGGGTTSLAANCQLAQMMMHYQILGSGASQLFTRYISILGQDPSVGFFLLDNPFMAGLCGFKFNLFRAVKCTKLGDKYKRVLLSQELVSEDRQAAGLTAKTLITTKAGSIVDSTIVSMSTRRRWQKLVDSMEFPENWREQIKDHQEVLYEKAKTPHELKLKLAAFMHSAGVVSSLGHSGAVVRVLASAAYCLSHPVVQDRTDWYSSLNTKMRKMSLFALACEGACEVSKTDPITEEQLLALFPQKEDFENLERVGETYSSIAGSSVTRNRARITTRVTVTGTSSGSTFSLLDVARFMWFGTSRTHASPNHMMGLWETFKGRIPWLKDTPSETLEASPFSDAQSLHNFIAGDPVKGRVVTMSGVPVKRSYGVSNLYTMISENFAPQFKLANSTDVESKGKAESFTELRHILALISQGFFHESVKVDLTMRVLKAKEPLEVDPSASRTRRNCLAILQDFARHGDVERTKELIFSHKLGCLGGYSKRQIYVSPEDVGEGEESGYFGKGTWRGFYDTTGLEIHIDRRRDESSSHITAVVISSPHDLNNVLRFLKEWGKENDVSNDVHIHFSRPPPGQRLARIHLFNLCMGDRGAPIVVNEHTTPNLLSEDYTKVELTVHKGCIRLVGTPRYRGGSRNQVTLLSYTCRTSDIDISKRKVATKMGLKSRLINSFVRTWLDCEPLSERQYEKLVRRIKGERGVEREPRPDWAGRTEAYVVWPKLEARIRELGEIQLRYSGVLKMGHTPAAVIREALDVSEEFDPSIFDEFFSEDVTKDLGIMLDVLEVTKEVREDGSVLPMEDMFWDITEEDMEFGLNLIRQLEFQEAKEEVKISHPYMKTAVEKVVTLMGGSEPTIRAILNKEIPAKMPDIVEDTLRLIFNWWGEEITRTREPAGAEDEESGDDIDEL</sequence>
<protein>
    <recommendedName>
        <fullName evidence="7">RNA-directed RNA polymerase L</fullName>
        <ecNumber evidence="6">2.7.7.48</ecNumber>
    </recommendedName>
    <alternativeName>
        <fullName evidence="16">Large structural protein</fullName>
    </alternativeName>
    <alternativeName>
        <fullName evidence="18">Replicase</fullName>
    </alternativeName>
    <alternativeName>
        <fullName evidence="17">Transcriptase</fullName>
    </alternativeName>
</protein>
<reference evidence="23" key="1">
    <citation type="submission" date="2022-05" db="EMBL/GenBank/DDBJ databases">
        <authorList>
            <person name="Cao W."/>
            <person name="Jia N."/>
            <person name="Lam T.T.-Y."/>
            <person name="Ni X."/>
            <person name="Liu J."/>
        </authorList>
    </citation>
    <scope>NUCLEOTIDE SEQUENCE</scope>
    <source>
        <strain evidence="23">TIGMIC 2</strain>
    </source>
</reference>
<dbReference type="Pfam" id="PF12603">
    <property type="entry name" value="L_PA-C-like"/>
    <property type="match status" value="1"/>
</dbReference>
<name>A0A9E8A9K6_9VIRU</name>
<dbReference type="Pfam" id="PF04196">
    <property type="entry name" value="Bunya_RdRp"/>
    <property type="match status" value="1"/>
</dbReference>
<dbReference type="InterPro" id="IPR022531">
    <property type="entry name" value="L_PA-C-like"/>
</dbReference>
<evidence type="ECO:0000313" key="23">
    <source>
        <dbReference type="EMBL" id="UYL95524.1"/>
    </source>
</evidence>
<dbReference type="GO" id="GO:0046872">
    <property type="term" value="F:metal ion binding"/>
    <property type="evidence" value="ECO:0007669"/>
    <property type="project" value="UniProtKB-KW"/>
</dbReference>
<evidence type="ECO:0000256" key="18">
    <source>
        <dbReference type="ARBA" id="ARBA00031012"/>
    </source>
</evidence>
<evidence type="ECO:0000256" key="9">
    <source>
        <dbReference type="ARBA" id="ARBA00022723"/>
    </source>
</evidence>
<dbReference type="GO" id="GO:0044172">
    <property type="term" value="C:host cell endoplasmic reticulum-Golgi intermediate compartment"/>
    <property type="evidence" value="ECO:0007669"/>
    <property type="project" value="UniProtKB-SubCell"/>
</dbReference>
<dbReference type="InterPro" id="IPR029124">
    <property type="entry name" value="L_protein_N"/>
</dbReference>
<feature type="compositionally biased region" description="Basic and acidic residues" evidence="21">
    <location>
        <begin position="468"/>
        <end position="483"/>
    </location>
</feature>
<keyword evidence="8" id="KW-0808">Transferase</keyword>
<dbReference type="GO" id="GO:0003968">
    <property type="term" value="F:RNA-directed RNA polymerase activity"/>
    <property type="evidence" value="ECO:0007669"/>
    <property type="project" value="UniProtKB-EC"/>
</dbReference>
<evidence type="ECO:0000256" key="21">
    <source>
        <dbReference type="SAM" id="MobiDB-lite"/>
    </source>
</evidence>
<dbReference type="GO" id="GO:0044177">
    <property type="term" value="C:host cell Golgi apparatus"/>
    <property type="evidence" value="ECO:0007669"/>
    <property type="project" value="UniProtKB-SubCell"/>
</dbReference>
<evidence type="ECO:0000256" key="17">
    <source>
        <dbReference type="ARBA" id="ARBA00030436"/>
    </source>
</evidence>
<keyword evidence="14" id="KW-1038">Host endoplasmic reticulum</keyword>
<evidence type="ECO:0000256" key="12">
    <source>
        <dbReference type="ARBA" id="ARBA00022842"/>
    </source>
</evidence>
<evidence type="ECO:0000256" key="1">
    <source>
        <dbReference type="ARBA" id="ARBA00001936"/>
    </source>
</evidence>
<comment type="cofactor">
    <cofactor evidence="1">
        <name>Mn(2+)</name>
        <dbReference type="ChEBI" id="CHEBI:29035"/>
    </cofactor>
</comment>
<keyword evidence="13" id="KW-0946">Virion</keyword>
<dbReference type="GO" id="GO:0044423">
    <property type="term" value="C:virion component"/>
    <property type="evidence" value="ECO:0007669"/>
    <property type="project" value="UniProtKB-KW"/>
</dbReference>